<keyword evidence="4 12" id="KW-0285">Flavoprotein</keyword>
<evidence type="ECO:0000256" key="1">
    <source>
        <dbReference type="ARBA" id="ARBA00001917"/>
    </source>
</evidence>
<dbReference type="Pfam" id="PF01207">
    <property type="entry name" value="Dus"/>
    <property type="match status" value="2"/>
</dbReference>
<evidence type="ECO:0000256" key="7">
    <source>
        <dbReference type="ARBA" id="ARBA00022857"/>
    </source>
</evidence>
<evidence type="ECO:0000256" key="2">
    <source>
        <dbReference type="ARBA" id="ARBA00002790"/>
    </source>
</evidence>
<dbReference type="Gene3D" id="1.10.1200.80">
    <property type="entry name" value="Putative flavin oxidoreducatase, domain 2"/>
    <property type="match status" value="1"/>
</dbReference>
<sequence length="385" mass="42660">MNHYPQSTLWRALSQPIMGLAPMDGVTDSAFRHIVAIHGKPDVVFTEFTNVHDICSGRLKALDSLRYSEAERPVIAQIYGKEPALFYQAAHVVCELGFDGLDINMGCPSKNVASSGSGAGLIRTPNLALELIEMARKGIQDWTAGQPLTQIGMKPKALEAIGQLQSELYHSPIRKAIPLSVKTRIGFDRNMIEEWSACLIQGRPEVISIHGRTLSQMYRGQSDWEAIALAANRIQPHGILVLGNGDIHSLGESAARIRESGVNGVLIGRGSLGNPWVFQGIQQIREMLQTGQFCISPQHVPSLEEKFRIMIQHASLFERVHGPDRFVRMRKHLGWYCSGFPYAAAMRAQLVRTHSTTDVINLVNQYQDRALDNQTMETPATITTS</sequence>
<dbReference type="PIRSF" id="PIRSF006621">
    <property type="entry name" value="Dus"/>
    <property type="match status" value="1"/>
</dbReference>
<keyword evidence="14" id="KW-0547">Nucleotide-binding</keyword>
<dbReference type="EMBL" id="CP116967">
    <property type="protein sequence ID" value="WNM58887.1"/>
    <property type="molecule type" value="Genomic_DNA"/>
</dbReference>
<feature type="binding site" evidence="14">
    <location>
        <begin position="268"/>
        <end position="269"/>
    </location>
    <ligand>
        <name>FMN</name>
        <dbReference type="ChEBI" id="CHEBI:58210"/>
    </ligand>
</feature>
<evidence type="ECO:0000256" key="10">
    <source>
        <dbReference type="ARBA" id="ARBA00048205"/>
    </source>
</evidence>
<comment type="cofactor">
    <cofactor evidence="1 12 14">
        <name>FMN</name>
        <dbReference type="ChEBI" id="CHEBI:58210"/>
    </cofactor>
</comment>
<dbReference type="Gene3D" id="3.20.20.70">
    <property type="entry name" value="Aldolase class I"/>
    <property type="match status" value="1"/>
</dbReference>
<gene>
    <name evidence="16" type="ORF">PP769_03735</name>
</gene>
<dbReference type="AlphaFoldDB" id="A0AA96JST3"/>
<evidence type="ECO:0000256" key="4">
    <source>
        <dbReference type="ARBA" id="ARBA00022630"/>
    </source>
</evidence>
<comment type="function">
    <text evidence="2 12">Catalyzes the synthesis of 5,6-dihydrouridine (D), a modified base found in the D-loop of most tRNAs, via the reduction of the C5-C6 double bond in target uridines.</text>
</comment>
<evidence type="ECO:0000313" key="16">
    <source>
        <dbReference type="EMBL" id="WNM58887.1"/>
    </source>
</evidence>
<accession>A0AA96JST3</accession>
<evidence type="ECO:0000256" key="3">
    <source>
        <dbReference type="ARBA" id="ARBA00022555"/>
    </source>
</evidence>
<dbReference type="GO" id="GO:0017150">
    <property type="term" value="F:tRNA dihydrouridine synthase activity"/>
    <property type="evidence" value="ECO:0007669"/>
    <property type="project" value="InterPro"/>
</dbReference>
<feature type="binding site" evidence="14">
    <location>
        <position position="77"/>
    </location>
    <ligand>
        <name>FMN</name>
        <dbReference type="ChEBI" id="CHEBI:58210"/>
    </ligand>
</feature>
<keyword evidence="3" id="KW-0820">tRNA-binding</keyword>
<dbReference type="CDD" id="cd02801">
    <property type="entry name" value="DUS_like_FMN"/>
    <property type="match status" value="1"/>
</dbReference>
<dbReference type="InterPro" id="IPR001269">
    <property type="entry name" value="DUS_fam"/>
</dbReference>
<dbReference type="GO" id="GO:0000049">
    <property type="term" value="F:tRNA binding"/>
    <property type="evidence" value="ECO:0007669"/>
    <property type="project" value="UniProtKB-KW"/>
</dbReference>
<feature type="active site" description="Proton donor" evidence="13">
    <location>
        <position position="107"/>
    </location>
</feature>
<evidence type="ECO:0000313" key="17">
    <source>
        <dbReference type="Proteomes" id="UP001302719"/>
    </source>
</evidence>
<dbReference type="KEGG" id="nall:PP769_03735"/>
<dbReference type="PANTHER" id="PTHR45846">
    <property type="entry name" value="TRNA-DIHYDROURIDINE(47) SYNTHASE [NAD(P)(+)]-LIKE"/>
    <property type="match status" value="1"/>
</dbReference>
<evidence type="ECO:0000256" key="13">
    <source>
        <dbReference type="PIRSR" id="PIRSR006621-1"/>
    </source>
</evidence>
<comment type="similarity">
    <text evidence="12">Belongs to the dus family.</text>
</comment>
<feature type="domain" description="DUS-like FMN-binding" evidence="15">
    <location>
        <begin position="20"/>
        <end position="139"/>
    </location>
</feature>
<evidence type="ECO:0000256" key="8">
    <source>
        <dbReference type="ARBA" id="ARBA00022884"/>
    </source>
</evidence>
<protein>
    <recommendedName>
        <fullName evidence="12">tRNA-dihydrouridine synthase</fullName>
        <ecNumber evidence="12">1.3.1.-</ecNumber>
    </recommendedName>
</protein>
<dbReference type="InterPro" id="IPR024036">
    <property type="entry name" value="tRNA-dHydroUridine_Synthase_C"/>
</dbReference>
<dbReference type="PANTHER" id="PTHR45846:SF1">
    <property type="entry name" value="TRNA-DIHYDROURIDINE(47) SYNTHASE [NAD(P)(+)]-LIKE"/>
    <property type="match status" value="1"/>
</dbReference>
<keyword evidence="8" id="KW-0694">RNA-binding</keyword>
<dbReference type="SUPFAM" id="SSF51395">
    <property type="entry name" value="FMN-linked oxidoreductases"/>
    <property type="match status" value="1"/>
</dbReference>
<dbReference type="Proteomes" id="UP001302719">
    <property type="component" value="Chromosome"/>
</dbReference>
<evidence type="ECO:0000256" key="11">
    <source>
        <dbReference type="ARBA" id="ARBA00048802"/>
    </source>
</evidence>
<organism evidence="16 17">
    <name type="scientific">Candidatus Nitrospira allomarina</name>
    <dbReference type="NCBI Taxonomy" id="3020900"/>
    <lineage>
        <taxon>Bacteria</taxon>
        <taxon>Pseudomonadati</taxon>
        <taxon>Nitrospirota</taxon>
        <taxon>Nitrospiria</taxon>
        <taxon>Nitrospirales</taxon>
        <taxon>Nitrospiraceae</taxon>
        <taxon>Nitrospira</taxon>
    </lineage>
</organism>
<dbReference type="InterPro" id="IPR018517">
    <property type="entry name" value="tRNA_hU_synthase_CS"/>
</dbReference>
<evidence type="ECO:0000256" key="6">
    <source>
        <dbReference type="ARBA" id="ARBA00022694"/>
    </source>
</evidence>
<keyword evidence="17" id="KW-1185">Reference proteome</keyword>
<evidence type="ECO:0000256" key="9">
    <source>
        <dbReference type="ARBA" id="ARBA00023002"/>
    </source>
</evidence>
<feature type="binding site" evidence="14">
    <location>
        <position position="210"/>
    </location>
    <ligand>
        <name>FMN</name>
        <dbReference type="ChEBI" id="CHEBI:58210"/>
    </ligand>
</feature>
<keyword evidence="9 12" id="KW-0560">Oxidoreductase</keyword>
<evidence type="ECO:0000256" key="5">
    <source>
        <dbReference type="ARBA" id="ARBA00022643"/>
    </source>
</evidence>
<dbReference type="EC" id="1.3.1.-" evidence="12"/>
<reference evidence="16 17" key="1">
    <citation type="submission" date="2023-01" db="EMBL/GenBank/DDBJ databases">
        <title>Cultivation and genomic characterization of new, ubiquitous marine nitrite-oxidizing bacteria from the Nitrospirales.</title>
        <authorList>
            <person name="Mueller A.J."/>
            <person name="Daebeler A."/>
            <person name="Herbold C.W."/>
            <person name="Kirkegaard R.H."/>
            <person name="Daims H."/>
        </authorList>
    </citation>
    <scope>NUCLEOTIDE SEQUENCE [LARGE SCALE GENOMIC DNA]</scope>
    <source>
        <strain evidence="16 17">VA</strain>
    </source>
</reference>
<keyword evidence="5 12" id="KW-0288">FMN</keyword>
<dbReference type="RefSeq" id="WP_312645345.1">
    <property type="nucleotide sequence ID" value="NZ_CP116967.1"/>
</dbReference>
<proteinExistence type="inferred from homology"/>
<evidence type="ECO:0000259" key="15">
    <source>
        <dbReference type="Pfam" id="PF01207"/>
    </source>
</evidence>
<dbReference type="GO" id="GO:0050660">
    <property type="term" value="F:flavin adenine dinucleotide binding"/>
    <property type="evidence" value="ECO:0007669"/>
    <property type="project" value="InterPro"/>
</dbReference>
<comment type="catalytic activity">
    <reaction evidence="10">
        <text>a 5,6-dihydrouridine in tRNA + NADP(+) = a uridine in tRNA + NADPH + H(+)</text>
        <dbReference type="Rhea" id="RHEA:23624"/>
        <dbReference type="Rhea" id="RHEA-COMP:13339"/>
        <dbReference type="Rhea" id="RHEA-COMP:13887"/>
        <dbReference type="ChEBI" id="CHEBI:15378"/>
        <dbReference type="ChEBI" id="CHEBI:57783"/>
        <dbReference type="ChEBI" id="CHEBI:58349"/>
        <dbReference type="ChEBI" id="CHEBI:65315"/>
        <dbReference type="ChEBI" id="CHEBI:74443"/>
    </reaction>
</comment>
<dbReference type="InterPro" id="IPR013785">
    <property type="entry name" value="Aldolase_TIM"/>
</dbReference>
<dbReference type="InterPro" id="IPR035587">
    <property type="entry name" value="DUS-like_FMN-bd"/>
</dbReference>
<name>A0AA96JST3_9BACT</name>
<keyword evidence="7" id="KW-0521">NADP</keyword>
<evidence type="ECO:0000256" key="14">
    <source>
        <dbReference type="PIRSR" id="PIRSR006621-2"/>
    </source>
</evidence>
<comment type="catalytic activity">
    <reaction evidence="11">
        <text>a 5,6-dihydrouridine in tRNA + NAD(+) = a uridine in tRNA + NADH + H(+)</text>
        <dbReference type="Rhea" id="RHEA:54452"/>
        <dbReference type="Rhea" id="RHEA-COMP:13339"/>
        <dbReference type="Rhea" id="RHEA-COMP:13887"/>
        <dbReference type="ChEBI" id="CHEBI:15378"/>
        <dbReference type="ChEBI" id="CHEBI:57540"/>
        <dbReference type="ChEBI" id="CHEBI:57945"/>
        <dbReference type="ChEBI" id="CHEBI:65315"/>
        <dbReference type="ChEBI" id="CHEBI:74443"/>
    </reaction>
</comment>
<feature type="domain" description="DUS-like FMN-binding" evidence="15">
    <location>
        <begin position="177"/>
        <end position="365"/>
    </location>
</feature>
<evidence type="ECO:0000256" key="12">
    <source>
        <dbReference type="PIRNR" id="PIRNR006621"/>
    </source>
</evidence>
<feature type="binding site" evidence="14">
    <location>
        <position position="182"/>
    </location>
    <ligand>
        <name>FMN</name>
        <dbReference type="ChEBI" id="CHEBI:58210"/>
    </ligand>
</feature>
<keyword evidence="6 12" id="KW-0819">tRNA processing</keyword>
<dbReference type="PROSITE" id="PS01136">
    <property type="entry name" value="UPF0034"/>
    <property type="match status" value="1"/>
</dbReference>